<sequence>MALPFLHGAHIVPAFRALKNVTATEPLKELVMYLDRTCMQSSVWTPCQWSIYSR</sequence>
<evidence type="ECO:0000313" key="2">
    <source>
        <dbReference type="Proteomes" id="UP000828390"/>
    </source>
</evidence>
<accession>A0A9D4JS24</accession>
<dbReference type="AlphaFoldDB" id="A0A9D4JS24"/>
<gene>
    <name evidence="1" type="ORF">DPMN_122493</name>
</gene>
<protein>
    <submittedName>
        <fullName evidence="1">Uncharacterized protein</fullName>
    </submittedName>
</protein>
<dbReference type="Proteomes" id="UP000828390">
    <property type="component" value="Unassembled WGS sequence"/>
</dbReference>
<proteinExistence type="predicted"/>
<dbReference type="EMBL" id="JAIWYP010000005">
    <property type="protein sequence ID" value="KAH3820744.1"/>
    <property type="molecule type" value="Genomic_DNA"/>
</dbReference>
<comment type="caution">
    <text evidence="1">The sequence shown here is derived from an EMBL/GenBank/DDBJ whole genome shotgun (WGS) entry which is preliminary data.</text>
</comment>
<evidence type="ECO:0000313" key="1">
    <source>
        <dbReference type="EMBL" id="KAH3820744.1"/>
    </source>
</evidence>
<organism evidence="1 2">
    <name type="scientific">Dreissena polymorpha</name>
    <name type="common">Zebra mussel</name>
    <name type="synonym">Mytilus polymorpha</name>
    <dbReference type="NCBI Taxonomy" id="45954"/>
    <lineage>
        <taxon>Eukaryota</taxon>
        <taxon>Metazoa</taxon>
        <taxon>Spiralia</taxon>
        <taxon>Lophotrochozoa</taxon>
        <taxon>Mollusca</taxon>
        <taxon>Bivalvia</taxon>
        <taxon>Autobranchia</taxon>
        <taxon>Heteroconchia</taxon>
        <taxon>Euheterodonta</taxon>
        <taxon>Imparidentia</taxon>
        <taxon>Neoheterodontei</taxon>
        <taxon>Myida</taxon>
        <taxon>Dreissenoidea</taxon>
        <taxon>Dreissenidae</taxon>
        <taxon>Dreissena</taxon>
    </lineage>
</organism>
<keyword evidence="2" id="KW-1185">Reference proteome</keyword>
<reference evidence="1" key="2">
    <citation type="submission" date="2020-11" db="EMBL/GenBank/DDBJ databases">
        <authorList>
            <person name="McCartney M.A."/>
            <person name="Auch B."/>
            <person name="Kono T."/>
            <person name="Mallez S."/>
            <person name="Becker A."/>
            <person name="Gohl D.M."/>
            <person name="Silverstein K.A.T."/>
            <person name="Koren S."/>
            <person name="Bechman K.B."/>
            <person name="Herman A."/>
            <person name="Abrahante J.E."/>
            <person name="Garbe J."/>
        </authorList>
    </citation>
    <scope>NUCLEOTIDE SEQUENCE</scope>
    <source>
        <strain evidence="1">Duluth1</strain>
        <tissue evidence="1">Whole animal</tissue>
    </source>
</reference>
<name>A0A9D4JS24_DREPO</name>
<reference evidence="1" key="1">
    <citation type="journal article" date="2019" name="bioRxiv">
        <title>The Genome of the Zebra Mussel, Dreissena polymorpha: A Resource for Invasive Species Research.</title>
        <authorList>
            <person name="McCartney M.A."/>
            <person name="Auch B."/>
            <person name="Kono T."/>
            <person name="Mallez S."/>
            <person name="Zhang Y."/>
            <person name="Obille A."/>
            <person name="Becker A."/>
            <person name="Abrahante J.E."/>
            <person name="Garbe J."/>
            <person name="Badalamenti J.P."/>
            <person name="Herman A."/>
            <person name="Mangelson H."/>
            <person name="Liachko I."/>
            <person name="Sullivan S."/>
            <person name="Sone E.D."/>
            <person name="Koren S."/>
            <person name="Silverstein K.A.T."/>
            <person name="Beckman K.B."/>
            <person name="Gohl D.M."/>
        </authorList>
    </citation>
    <scope>NUCLEOTIDE SEQUENCE</scope>
    <source>
        <strain evidence="1">Duluth1</strain>
        <tissue evidence="1">Whole animal</tissue>
    </source>
</reference>